<dbReference type="NCBIfam" id="NF002169">
    <property type="entry name" value="PRK01002.1"/>
    <property type="match status" value="1"/>
</dbReference>
<accession>A0A1A9AY28</accession>
<dbReference type="GO" id="GO:0010045">
    <property type="term" value="P:response to nickel cation"/>
    <property type="evidence" value="ECO:0007669"/>
    <property type="project" value="InterPro"/>
</dbReference>
<dbReference type="SUPFAM" id="SSF47598">
    <property type="entry name" value="Ribbon-helix-helix"/>
    <property type="match status" value="1"/>
</dbReference>
<dbReference type="Proteomes" id="UP000664658">
    <property type="component" value="Unassembled WGS sequence"/>
</dbReference>
<dbReference type="GeneID" id="69706377"/>
<dbReference type="InterPro" id="IPR050192">
    <property type="entry name" value="CopG/NikR_regulator"/>
</dbReference>
<comment type="function">
    <text evidence="6">Transcriptional repressor of the nikABCDE operon. Is active in the presence of excessive concentrations of intracellular nickel.</text>
</comment>
<dbReference type="InterPro" id="IPR045865">
    <property type="entry name" value="ACT-like_dom_sf"/>
</dbReference>
<dbReference type="Gene3D" id="3.30.70.1150">
    <property type="entry name" value="ACT-like. Chain A, domain 2"/>
    <property type="match status" value="1"/>
</dbReference>
<dbReference type="PANTHER" id="PTHR34719:SF2">
    <property type="entry name" value="NICKEL-RESPONSIVE REGULATOR"/>
    <property type="match status" value="1"/>
</dbReference>
<dbReference type="Pfam" id="PF08753">
    <property type="entry name" value="NikR_C"/>
    <property type="match status" value="1"/>
</dbReference>
<reference evidence="7" key="1">
    <citation type="submission" date="2021-03" db="EMBL/GenBank/DDBJ databases">
        <title>Plesiomonas shigelloides zfcc0051, isolated from zebrafish feces.</title>
        <authorList>
            <person name="Vanderhoek Z."/>
            <person name="Gaulke C."/>
        </authorList>
    </citation>
    <scope>NUCLEOTIDE SEQUENCE</scope>
    <source>
        <strain evidence="7">Zfcc0051</strain>
    </source>
</reference>
<protein>
    <recommendedName>
        <fullName evidence="6">Nickel-responsive regulator</fullName>
    </recommendedName>
</protein>
<evidence type="ECO:0000256" key="4">
    <source>
        <dbReference type="ARBA" id="ARBA00023125"/>
    </source>
</evidence>
<comment type="subunit">
    <text evidence="6">Homotetramer.</text>
</comment>
<evidence type="ECO:0000256" key="3">
    <source>
        <dbReference type="ARBA" id="ARBA00023015"/>
    </source>
</evidence>
<evidence type="ECO:0000256" key="2">
    <source>
        <dbReference type="ARBA" id="ARBA00022723"/>
    </source>
</evidence>
<evidence type="ECO:0000313" key="8">
    <source>
        <dbReference type="Proteomes" id="UP000664658"/>
    </source>
</evidence>
<comment type="cofactor">
    <cofactor evidence="6">
        <name>Ni(2+)</name>
        <dbReference type="ChEBI" id="CHEBI:49786"/>
    </cofactor>
    <text evidence="6">Binds 1 nickel ion per subunit.</text>
</comment>
<dbReference type="InterPro" id="IPR010985">
    <property type="entry name" value="Ribbon_hlx_hlx"/>
</dbReference>
<keyword evidence="5 6" id="KW-0804">Transcription</keyword>
<sequence>MANINEETQRFTVSLPKQLNDILDVKLQRHAYSSRSEYIRDLIREDMIRDEWKEGESELVGVLTLIYDHHQTGLVEKLVSIQHDHHVHVLCTTHVHIDHFNCLETIIIRGVGTRIEQLCNAISGLKGVRFAQLTRTATVPA</sequence>
<organism evidence="7 8">
    <name type="scientific">Plesiomonas shigelloides</name>
    <name type="common">Aeromonas shigelloides</name>
    <dbReference type="NCBI Taxonomy" id="703"/>
    <lineage>
        <taxon>Bacteria</taxon>
        <taxon>Pseudomonadati</taxon>
        <taxon>Pseudomonadota</taxon>
        <taxon>Gammaproteobacteria</taxon>
        <taxon>Enterobacterales</taxon>
        <taxon>Enterobacteriaceae</taxon>
        <taxon>Plesiomonas</taxon>
    </lineage>
</organism>
<keyword evidence="4 6" id="KW-0238">DNA-binding</keyword>
<dbReference type="EMBL" id="JAFNAA010000015">
    <property type="protein sequence ID" value="MBO1109137.1"/>
    <property type="molecule type" value="Genomic_DNA"/>
</dbReference>
<evidence type="ECO:0000256" key="1">
    <source>
        <dbReference type="ARBA" id="ARBA00022596"/>
    </source>
</evidence>
<keyword evidence="3 6" id="KW-0805">Transcription regulation</keyword>
<feature type="binding site" evidence="6">
    <location>
        <position position="102"/>
    </location>
    <ligand>
        <name>Ni(2+)</name>
        <dbReference type="ChEBI" id="CHEBI:49786"/>
    </ligand>
</feature>
<comment type="similarity">
    <text evidence="6">Belongs to the transcriptional regulatory CopG/NikR family.</text>
</comment>
<comment type="caution">
    <text evidence="7">The sequence shown here is derived from an EMBL/GenBank/DDBJ whole genome shotgun (WGS) entry which is preliminary data.</text>
</comment>
<dbReference type="HAMAP" id="MF_00476">
    <property type="entry name" value="NikR"/>
    <property type="match status" value="1"/>
</dbReference>
<dbReference type="InterPro" id="IPR022988">
    <property type="entry name" value="Ni_resp_reg_NikR"/>
</dbReference>
<dbReference type="RefSeq" id="WP_010863552.1">
    <property type="nucleotide sequence ID" value="NZ_CP027852.1"/>
</dbReference>
<evidence type="ECO:0000256" key="6">
    <source>
        <dbReference type="HAMAP-Rule" id="MF_00476"/>
    </source>
</evidence>
<evidence type="ECO:0000313" key="7">
    <source>
        <dbReference type="EMBL" id="MBO1109137.1"/>
    </source>
</evidence>
<name>A0A1A9AY28_PLESH</name>
<dbReference type="InterPro" id="IPR014864">
    <property type="entry name" value="TF_NikR_Ni-bd_C"/>
</dbReference>
<keyword evidence="6" id="KW-0678">Repressor</keyword>
<keyword evidence="2 6" id="KW-0479">Metal-binding</keyword>
<dbReference type="NCBIfam" id="NF002815">
    <property type="entry name" value="PRK02967.1"/>
    <property type="match status" value="1"/>
</dbReference>
<feature type="binding site" evidence="6">
    <location>
        <position position="83"/>
    </location>
    <ligand>
        <name>Ni(2+)</name>
        <dbReference type="ChEBI" id="CHEBI:49786"/>
    </ligand>
</feature>
<evidence type="ECO:0000256" key="5">
    <source>
        <dbReference type="ARBA" id="ARBA00023163"/>
    </source>
</evidence>
<dbReference type="NCBIfam" id="NF001884">
    <property type="entry name" value="PRK00630.1"/>
    <property type="match status" value="1"/>
</dbReference>
<dbReference type="NCBIfam" id="NF003381">
    <property type="entry name" value="PRK04460.1"/>
    <property type="match status" value="1"/>
</dbReference>
<dbReference type="GO" id="GO:0003700">
    <property type="term" value="F:DNA-binding transcription factor activity"/>
    <property type="evidence" value="ECO:0007669"/>
    <property type="project" value="UniProtKB-UniRule"/>
</dbReference>
<dbReference type="Gene3D" id="1.10.1220.10">
    <property type="entry name" value="Met repressor-like"/>
    <property type="match status" value="1"/>
</dbReference>
<keyword evidence="1 6" id="KW-0533">Nickel</keyword>
<dbReference type="GO" id="GO:0016151">
    <property type="term" value="F:nickel cation binding"/>
    <property type="evidence" value="ECO:0007669"/>
    <property type="project" value="UniProtKB-UniRule"/>
</dbReference>
<dbReference type="InterPro" id="IPR013321">
    <property type="entry name" value="Arc_rbn_hlx_hlx"/>
</dbReference>
<dbReference type="SUPFAM" id="SSF55021">
    <property type="entry name" value="ACT-like"/>
    <property type="match status" value="1"/>
</dbReference>
<feature type="binding site" evidence="6">
    <location>
        <position position="96"/>
    </location>
    <ligand>
        <name>Ni(2+)</name>
        <dbReference type="ChEBI" id="CHEBI:49786"/>
    </ligand>
</feature>
<proteinExistence type="inferred from homology"/>
<dbReference type="AlphaFoldDB" id="A0A1A9AY28"/>
<dbReference type="InterPro" id="IPR027271">
    <property type="entry name" value="Acetolactate_synth/TF_NikR_C"/>
</dbReference>
<dbReference type="CDD" id="cd22231">
    <property type="entry name" value="RHH_NikR_HicB-like"/>
    <property type="match status" value="1"/>
</dbReference>
<dbReference type="GO" id="GO:0043565">
    <property type="term" value="F:sequence-specific DNA binding"/>
    <property type="evidence" value="ECO:0007669"/>
    <property type="project" value="UniProtKB-ARBA"/>
</dbReference>
<gene>
    <name evidence="6 7" type="primary">nikR</name>
    <name evidence="7" type="ORF">J2R62_13125</name>
</gene>
<feature type="binding site" evidence="6">
    <location>
        <position position="94"/>
    </location>
    <ligand>
        <name>Ni(2+)</name>
        <dbReference type="ChEBI" id="CHEBI:49786"/>
    </ligand>
</feature>
<dbReference type="PANTHER" id="PTHR34719">
    <property type="entry name" value="NICKEL-RESPONSIVE REGULATOR"/>
    <property type="match status" value="1"/>
</dbReference>
<dbReference type="KEGG" id="pshi:SAMEA2665130_1506"/>